<reference evidence="2" key="1">
    <citation type="submission" date="2021-01" db="EMBL/GenBank/DDBJ databases">
        <authorList>
            <person name="Kaushik A."/>
        </authorList>
    </citation>
    <scope>NUCLEOTIDE SEQUENCE</scope>
    <source>
        <strain evidence="2">AG2-2IIIB</strain>
    </source>
</reference>
<feature type="compositionally biased region" description="Basic and acidic residues" evidence="1">
    <location>
        <begin position="369"/>
        <end position="379"/>
    </location>
</feature>
<accession>A0A8H3BSJ0</accession>
<name>A0A8H3BSJ0_9AGAM</name>
<feature type="region of interest" description="Disordered" evidence="1">
    <location>
        <begin position="348"/>
        <end position="388"/>
    </location>
</feature>
<dbReference type="EMBL" id="CAJMWT010003178">
    <property type="protein sequence ID" value="CAE6465540.1"/>
    <property type="molecule type" value="Genomic_DNA"/>
</dbReference>
<evidence type="ECO:0000313" key="3">
    <source>
        <dbReference type="Proteomes" id="UP000663843"/>
    </source>
</evidence>
<evidence type="ECO:0000313" key="2">
    <source>
        <dbReference type="EMBL" id="CAE6465540.1"/>
    </source>
</evidence>
<proteinExistence type="predicted"/>
<organism evidence="2 3">
    <name type="scientific">Rhizoctonia solani</name>
    <dbReference type="NCBI Taxonomy" id="456999"/>
    <lineage>
        <taxon>Eukaryota</taxon>
        <taxon>Fungi</taxon>
        <taxon>Dikarya</taxon>
        <taxon>Basidiomycota</taxon>
        <taxon>Agaricomycotina</taxon>
        <taxon>Agaricomycetes</taxon>
        <taxon>Cantharellales</taxon>
        <taxon>Ceratobasidiaceae</taxon>
        <taxon>Rhizoctonia</taxon>
    </lineage>
</organism>
<gene>
    <name evidence="2" type="ORF">RDB_LOCUS100827</name>
</gene>
<sequence length="623" mass="71392">MAAKCFRNAGCFAEAVEIIQKYSEHIQENVAESIKKVARLEYLRTAQYEQAEDLFDDLDEQLEYMEDCGLESGRIEVLEQHQRHEEAAEAAAKAAFSKGELLEGIRLLKSSNDSELLRLAAEKALGGLWMLLPFGHQIDSENNTIVDALIQSISQDYGVLTEEEVHQRVRALIMQIHLMNKYYPQNRSEVFERRKIRRTLEILREYNQEHSPLYSFNGKAALNPLGRGILILRICRLIVLVSINTGFNLPQRLQVRQSISRALSGPGEIHHYLCDRLLQNKTWEELEDTILRCPLNRGADQLVRLFLRKGNNYRQPRSSIFVRAVGYNRVPEIERLLSLTDFAQRPQSTLNPGAKPFDPSLSGQPASENKNDTPGFEKELDQEDGDTTGLMRSDHDEIGVDALPETQPESKLYLTSAEITSGKIILFFLRRHILRKRVRQRSAVKTIWKCYSRYLARRDAPRSAVDEKFLQFREYMKGIKPPESIRSFSEFYRYKAILLGCMPYAAVYLRGLQHANQLKQQANRKRLQIAHHKELEKIQGRMGACSKFTAELKKLATAITPGSIGLSDLSTLQTHLKMLEAIYKEMEEEFERDGMPTSLAHYRHLSVTIALVRLAKAKSMSIN</sequence>
<dbReference type="Proteomes" id="UP000663843">
    <property type="component" value="Unassembled WGS sequence"/>
</dbReference>
<comment type="caution">
    <text evidence="2">The sequence shown here is derived from an EMBL/GenBank/DDBJ whole genome shotgun (WGS) entry which is preliminary data.</text>
</comment>
<protein>
    <submittedName>
        <fullName evidence="2">Uncharacterized protein</fullName>
    </submittedName>
</protein>
<dbReference type="AlphaFoldDB" id="A0A8H3BSJ0"/>
<evidence type="ECO:0000256" key="1">
    <source>
        <dbReference type="SAM" id="MobiDB-lite"/>
    </source>
</evidence>